<dbReference type="AlphaFoldDB" id="A0A3M7RBK4"/>
<proteinExistence type="predicted"/>
<keyword evidence="2" id="KW-1185">Reference proteome</keyword>
<gene>
    <name evidence="1" type="ORF">BpHYR1_007313</name>
</gene>
<name>A0A3M7RBK4_BRAPC</name>
<protein>
    <submittedName>
        <fullName evidence="1">Uncharacterized protein</fullName>
    </submittedName>
</protein>
<sequence length="195" mass="22795">MDPLNRLDKYPYSDLLHLRIKQFISSRISRINLATPTGGQTALTSKNLTLIWDANWQNLISLIEVVLLKLIKKKSYLLDRHILKETWMMHKIQLYKYRKLVFTNLRVKPKSNLFSFRYNLKLTCTFLFLDNFSVTAKSNDLVVLMIVLSNSLILKLLKIAKMKIFATGSQLNDEIFNFAPKPNTRPTQTEIKFNN</sequence>
<organism evidence="1 2">
    <name type="scientific">Brachionus plicatilis</name>
    <name type="common">Marine rotifer</name>
    <name type="synonym">Brachionus muelleri</name>
    <dbReference type="NCBI Taxonomy" id="10195"/>
    <lineage>
        <taxon>Eukaryota</taxon>
        <taxon>Metazoa</taxon>
        <taxon>Spiralia</taxon>
        <taxon>Gnathifera</taxon>
        <taxon>Rotifera</taxon>
        <taxon>Eurotatoria</taxon>
        <taxon>Monogononta</taxon>
        <taxon>Pseudotrocha</taxon>
        <taxon>Ploima</taxon>
        <taxon>Brachionidae</taxon>
        <taxon>Brachionus</taxon>
    </lineage>
</organism>
<evidence type="ECO:0000313" key="1">
    <source>
        <dbReference type="EMBL" id="RNA20819.1"/>
    </source>
</evidence>
<accession>A0A3M7RBK4</accession>
<reference evidence="1 2" key="1">
    <citation type="journal article" date="2018" name="Sci. Rep.">
        <title>Genomic signatures of local adaptation to the degree of environmental predictability in rotifers.</title>
        <authorList>
            <person name="Franch-Gras L."/>
            <person name="Hahn C."/>
            <person name="Garcia-Roger E.M."/>
            <person name="Carmona M.J."/>
            <person name="Serra M."/>
            <person name="Gomez A."/>
        </authorList>
    </citation>
    <scope>NUCLEOTIDE SEQUENCE [LARGE SCALE GENOMIC DNA]</scope>
    <source>
        <strain evidence="1">HYR1</strain>
    </source>
</reference>
<dbReference type="Proteomes" id="UP000276133">
    <property type="component" value="Unassembled WGS sequence"/>
</dbReference>
<dbReference type="EMBL" id="REGN01003776">
    <property type="protein sequence ID" value="RNA20819.1"/>
    <property type="molecule type" value="Genomic_DNA"/>
</dbReference>
<comment type="caution">
    <text evidence="1">The sequence shown here is derived from an EMBL/GenBank/DDBJ whole genome shotgun (WGS) entry which is preliminary data.</text>
</comment>
<evidence type="ECO:0000313" key="2">
    <source>
        <dbReference type="Proteomes" id="UP000276133"/>
    </source>
</evidence>